<dbReference type="EMBL" id="BMAW01054517">
    <property type="protein sequence ID" value="GFS96694.1"/>
    <property type="molecule type" value="Genomic_DNA"/>
</dbReference>
<evidence type="ECO:0000256" key="1">
    <source>
        <dbReference type="ARBA" id="ARBA00022536"/>
    </source>
</evidence>
<feature type="disulfide bond" evidence="6">
    <location>
        <begin position="49"/>
        <end position="58"/>
    </location>
</feature>
<feature type="domain" description="EGF-like" evidence="8">
    <location>
        <begin position="23"/>
        <end position="59"/>
    </location>
</feature>
<evidence type="ECO:0000256" key="4">
    <source>
        <dbReference type="ARBA" id="ARBA00023157"/>
    </source>
</evidence>
<dbReference type="PANTHER" id="PTHR24251">
    <property type="entry name" value="OVOCHYMASE-RELATED"/>
    <property type="match status" value="1"/>
</dbReference>
<dbReference type="SMART" id="SM00042">
    <property type="entry name" value="CUB"/>
    <property type="match status" value="1"/>
</dbReference>
<evidence type="ECO:0000259" key="7">
    <source>
        <dbReference type="PROSITE" id="PS01180"/>
    </source>
</evidence>
<organism evidence="9 10">
    <name type="scientific">Nephila pilipes</name>
    <name type="common">Giant wood spider</name>
    <name type="synonym">Nephila maculata</name>
    <dbReference type="NCBI Taxonomy" id="299642"/>
    <lineage>
        <taxon>Eukaryota</taxon>
        <taxon>Metazoa</taxon>
        <taxon>Ecdysozoa</taxon>
        <taxon>Arthropoda</taxon>
        <taxon>Chelicerata</taxon>
        <taxon>Arachnida</taxon>
        <taxon>Araneae</taxon>
        <taxon>Araneomorphae</taxon>
        <taxon>Entelegynae</taxon>
        <taxon>Araneoidea</taxon>
        <taxon>Nephilidae</taxon>
        <taxon>Nephila</taxon>
    </lineage>
</organism>
<evidence type="ECO:0000256" key="6">
    <source>
        <dbReference type="PROSITE-ProRule" id="PRU00076"/>
    </source>
</evidence>
<sequence>TVGQSFRCVCNPGFHGTLCDQEEIDVCFSAPCQNGGTCTRTASSFRCLCPESFEGPTCADRIGSCGRHISGTNGTVQFPETGTTYDHMMSCAWVITVPNSKVINITFDHFDLEDGGNCEFDFLQINDGPNAGSRVMGRFCGDVMHRRNFVSTHNHIYLWFQSDKTVAHSGFLLQWAAVDP</sequence>
<dbReference type="PROSITE" id="PS01186">
    <property type="entry name" value="EGF_2"/>
    <property type="match status" value="1"/>
</dbReference>
<keyword evidence="5" id="KW-0325">Glycoprotein</keyword>
<dbReference type="GO" id="GO:0005509">
    <property type="term" value="F:calcium ion binding"/>
    <property type="evidence" value="ECO:0007669"/>
    <property type="project" value="InterPro"/>
</dbReference>
<feature type="non-terminal residue" evidence="9">
    <location>
        <position position="180"/>
    </location>
</feature>
<accession>A0A8X6N6L8</accession>
<keyword evidence="2" id="KW-0732">Signal</keyword>
<keyword evidence="3" id="KW-0677">Repeat</keyword>
<keyword evidence="10" id="KW-1185">Reference proteome</keyword>
<dbReference type="FunFam" id="2.60.120.290:FF:000060">
    <property type="entry name" value="Cubilin homolog"/>
    <property type="match status" value="1"/>
</dbReference>
<dbReference type="PANTHER" id="PTHR24251:SF37">
    <property type="entry name" value="CUB DOMAIN-CONTAINING PROTEIN"/>
    <property type="match status" value="1"/>
</dbReference>
<evidence type="ECO:0000256" key="5">
    <source>
        <dbReference type="ARBA" id="ARBA00023180"/>
    </source>
</evidence>
<feature type="domain" description="CUB" evidence="7">
    <location>
        <begin position="65"/>
        <end position="178"/>
    </location>
</feature>
<dbReference type="CDD" id="cd00054">
    <property type="entry name" value="EGF_CA"/>
    <property type="match status" value="1"/>
</dbReference>
<comment type="caution">
    <text evidence="9">The sequence shown here is derived from an EMBL/GenBank/DDBJ whole genome shotgun (WGS) entry which is preliminary data.</text>
</comment>
<comment type="caution">
    <text evidence="6">Lacks conserved residue(s) required for the propagation of feature annotation.</text>
</comment>
<dbReference type="AlphaFoldDB" id="A0A8X6N6L8"/>
<dbReference type="InterPro" id="IPR000859">
    <property type="entry name" value="CUB_dom"/>
</dbReference>
<evidence type="ECO:0000256" key="3">
    <source>
        <dbReference type="ARBA" id="ARBA00022737"/>
    </source>
</evidence>
<keyword evidence="4 6" id="KW-1015">Disulfide bond</keyword>
<dbReference type="FunFam" id="2.10.25.10:FF:000255">
    <property type="entry name" value="Sushi, nidogen and EGF-like domains 1"/>
    <property type="match status" value="1"/>
</dbReference>
<dbReference type="Gene3D" id="2.60.120.290">
    <property type="entry name" value="Spermadhesin, CUB domain"/>
    <property type="match status" value="1"/>
</dbReference>
<dbReference type="Pfam" id="PF00008">
    <property type="entry name" value="EGF"/>
    <property type="match status" value="1"/>
</dbReference>
<dbReference type="PROSITE" id="PS50026">
    <property type="entry name" value="EGF_3"/>
    <property type="match status" value="2"/>
</dbReference>
<dbReference type="Pfam" id="PF00431">
    <property type="entry name" value="CUB"/>
    <property type="match status" value="1"/>
</dbReference>
<dbReference type="InterPro" id="IPR035914">
    <property type="entry name" value="Sperma_CUB_dom_sf"/>
</dbReference>
<feature type="domain" description="EGF-like" evidence="8">
    <location>
        <begin position="1"/>
        <end position="20"/>
    </location>
</feature>
<name>A0A8X6N6L8_NEPPI</name>
<dbReference type="PROSITE" id="PS01180">
    <property type="entry name" value="CUB"/>
    <property type="match status" value="1"/>
</dbReference>
<evidence type="ECO:0000313" key="9">
    <source>
        <dbReference type="EMBL" id="GFS96694.1"/>
    </source>
</evidence>
<keyword evidence="1 6" id="KW-0245">EGF-like domain</keyword>
<dbReference type="OrthoDB" id="6407268at2759"/>
<protein>
    <submittedName>
        <fullName evidence="9">Cubilin</fullName>
    </submittedName>
</protein>
<evidence type="ECO:0000313" key="10">
    <source>
        <dbReference type="Proteomes" id="UP000887013"/>
    </source>
</evidence>
<dbReference type="CDD" id="cd00041">
    <property type="entry name" value="CUB"/>
    <property type="match status" value="1"/>
</dbReference>
<feature type="non-terminal residue" evidence="9">
    <location>
        <position position="1"/>
    </location>
</feature>
<dbReference type="SMART" id="SM00181">
    <property type="entry name" value="EGF"/>
    <property type="match status" value="1"/>
</dbReference>
<dbReference type="SUPFAM" id="SSF57196">
    <property type="entry name" value="EGF/Laminin"/>
    <property type="match status" value="1"/>
</dbReference>
<evidence type="ECO:0000259" key="8">
    <source>
        <dbReference type="PROSITE" id="PS50026"/>
    </source>
</evidence>
<proteinExistence type="predicted"/>
<dbReference type="Proteomes" id="UP000887013">
    <property type="component" value="Unassembled WGS sequence"/>
</dbReference>
<dbReference type="InterPro" id="IPR001881">
    <property type="entry name" value="EGF-like_Ca-bd_dom"/>
</dbReference>
<dbReference type="PROSITE" id="PS00022">
    <property type="entry name" value="EGF_1"/>
    <property type="match status" value="2"/>
</dbReference>
<dbReference type="Gene3D" id="2.10.25.10">
    <property type="entry name" value="Laminin"/>
    <property type="match status" value="1"/>
</dbReference>
<dbReference type="SMART" id="SM00179">
    <property type="entry name" value="EGF_CA"/>
    <property type="match status" value="1"/>
</dbReference>
<dbReference type="SUPFAM" id="SSF49854">
    <property type="entry name" value="Spermadhesin, CUB domain"/>
    <property type="match status" value="1"/>
</dbReference>
<evidence type="ECO:0000256" key="2">
    <source>
        <dbReference type="ARBA" id="ARBA00022729"/>
    </source>
</evidence>
<dbReference type="InterPro" id="IPR000742">
    <property type="entry name" value="EGF"/>
</dbReference>
<dbReference type="PRINTS" id="PR00010">
    <property type="entry name" value="EGFBLOOD"/>
</dbReference>
<feature type="disulfide bond" evidence="6">
    <location>
        <begin position="10"/>
        <end position="19"/>
    </location>
</feature>
<reference evidence="9" key="1">
    <citation type="submission" date="2020-08" db="EMBL/GenBank/DDBJ databases">
        <title>Multicomponent nature underlies the extraordinary mechanical properties of spider dragline silk.</title>
        <authorList>
            <person name="Kono N."/>
            <person name="Nakamura H."/>
            <person name="Mori M."/>
            <person name="Yoshida Y."/>
            <person name="Ohtoshi R."/>
            <person name="Malay A.D."/>
            <person name="Moran D.A.P."/>
            <person name="Tomita M."/>
            <person name="Numata K."/>
            <person name="Arakawa K."/>
        </authorList>
    </citation>
    <scope>NUCLEOTIDE SEQUENCE</scope>
</reference>
<gene>
    <name evidence="9" type="primary">CUBN_3</name>
    <name evidence="9" type="ORF">NPIL_144131</name>
</gene>